<dbReference type="GO" id="GO:0016298">
    <property type="term" value="F:lipase activity"/>
    <property type="evidence" value="ECO:0007669"/>
    <property type="project" value="TreeGrafter"/>
</dbReference>
<evidence type="ECO:0000256" key="13">
    <source>
        <dbReference type="ARBA" id="ARBA00024531"/>
    </source>
</evidence>
<dbReference type="EMBL" id="CAICTM010002381">
    <property type="protein sequence ID" value="CAB9529031.1"/>
    <property type="molecule type" value="Genomic_DNA"/>
</dbReference>
<keyword evidence="18" id="KW-1185">Reference proteome</keyword>
<keyword evidence="4" id="KW-0597">Phosphoprotein</keyword>
<organism evidence="17 18">
    <name type="scientific">Seminavis robusta</name>
    <dbReference type="NCBI Taxonomy" id="568900"/>
    <lineage>
        <taxon>Eukaryota</taxon>
        <taxon>Sar</taxon>
        <taxon>Stramenopiles</taxon>
        <taxon>Ochrophyta</taxon>
        <taxon>Bacillariophyta</taxon>
        <taxon>Bacillariophyceae</taxon>
        <taxon>Bacillariophycidae</taxon>
        <taxon>Naviculales</taxon>
        <taxon>Naviculaceae</taxon>
        <taxon>Seminavis</taxon>
    </lineage>
</organism>
<dbReference type="InterPro" id="IPR002921">
    <property type="entry name" value="Fungal_lipase-type"/>
</dbReference>
<keyword evidence="12" id="KW-0472">Membrane</keyword>
<evidence type="ECO:0000256" key="10">
    <source>
        <dbReference type="ARBA" id="ARBA00022989"/>
    </source>
</evidence>
<evidence type="ECO:0000256" key="7">
    <source>
        <dbReference type="ARBA" id="ARBA00022801"/>
    </source>
</evidence>
<comment type="cofactor">
    <cofactor evidence="1">
        <name>Ca(2+)</name>
        <dbReference type="ChEBI" id="CHEBI:29108"/>
    </cofactor>
</comment>
<evidence type="ECO:0000259" key="16">
    <source>
        <dbReference type="Pfam" id="PF01764"/>
    </source>
</evidence>
<evidence type="ECO:0000256" key="14">
    <source>
        <dbReference type="ARBA" id="ARBA00026104"/>
    </source>
</evidence>
<proteinExistence type="predicted"/>
<name>A0A9N8HX50_9STRA</name>
<evidence type="ECO:0000256" key="5">
    <source>
        <dbReference type="ARBA" id="ARBA00022692"/>
    </source>
</evidence>
<dbReference type="AlphaFoldDB" id="A0A9N8HX50"/>
<comment type="subcellular location">
    <subcellularLocation>
        <location evidence="2">Cell membrane</location>
        <topology evidence="2">Multi-pass membrane protein</topology>
    </subcellularLocation>
</comment>
<accession>A0A9N8HX50</accession>
<dbReference type="Pfam" id="PF01764">
    <property type="entry name" value="Lipase_3"/>
    <property type="match status" value="1"/>
</dbReference>
<keyword evidence="11" id="KW-0443">Lipid metabolism</keyword>
<evidence type="ECO:0000256" key="8">
    <source>
        <dbReference type="ARBA" id="ARBA00022837"/>
    </source>
</evidence>
<dbReference type="GO" id="GO:0016042">
    <property type="term" value="P:lipid catabolic process"/>
    <property type="evidence" value="ECO:0007669"/>
    <property type="project" value="UniProtKB-KW"/>
</dbReference>
<protein>
    <recommendedName>
        <fullName evidence="14">sn-1-specific diacylglycerol lipase</fullName>
        <ecNumber evidence="14">3.1.1.116</ecNumber>
    </recommendedName>
</protein>
<reference evidence="17" key="1">
    <citation type="submission" date="2020-06" db="EMBL/GenBank/DDBJ databases">
        <authorList>
            <consortium name="Plant Systems Biology data submission"/>
        </authorList>
    </citation>
    <scope>NUCLEOTIDE SEQUENCE</scope>
    <source>
        <strain evidence="17">D6</strain>
    </source>
</reference>
<keyword evidence="8" id="KW-0106">Calcium</keyword>
<feature type="region of interest" description="Disordered" evidence="15">
    <location>
        <begin position="566"/>
        <end position="587"/>
    </location>
</feature>
<comment type="catalytic activity">
    <reaction evidence="13">
        <text>a 1,2-diacyl-sn-glycerol + H2O = a 2-acylglycerol + a fatty acid + H(+)</text>
        <dbReference type="Rhea" id="RHEA:33275"/>
        <dbReference type="ChEBI" id="CHEBI:15377"/>
        <dbReference type="ChEBI" id="CHEBI:15378"/>
        <dbReference type="ChEBI" id="CHEBI:17389"/>
        <dbReference type="ChEBI" id="CHEBI:17815"/>
        <dbReference type="ChEBI" id="CHEBI:28868"/>
        <dbReference type="EC" id="3.1.1.116"/>
    </reaction>
    <physiologicalReaction direction="left-to-right" evidence="13">
        <dbReference type="Rhea" id="RHEA:33276"/>
    </physiologicalReaction>
</comment>
<sequence length="703" mass="78434">MPIPPPAIPPVAGALYAGAAHLAAHAAPLLPDVLTLSYASISVWLLRFIWKNKVPEWAKEDVSFRNLLSKKKTPNNDNDNNDKDETELSASERDELEMANLSSILVKLRALVQSVELDDDHPTLLQQHAALLAYIQLCAQIKRQEIEQFADKGEGEHENSDEHEDDEQDEKKVEEAPSSPREEQEEEEETATKKWKSRDHLFEISSGLSSSDHTLPHEYKEFCANPKASPLWPKLQKQLNFATWAYYDDAESLSERLAHEDFCLLQHSLRPSRPGHVAYYVAMSSASQKQLVVGIRGTSSLEDIITDVCGRSVPLDDRPYYYDHDKGSTRNQANNDHDPSRIEVTVATPTEEEHEITTHTQGVEIIPGNQEQIMVERHRVHSTTSATNDERTDNSYQPLLYCHEGIMVSAKRLVDSIQDQVEYWCVKRNYQLVLVGHSLGAGVASLTGVLLRLRIPELTLQKDGETPRMHVFCFAPPPVLDKDASLASTSYTTSIVGNADMIPRCSLVNLLILLEILKGIWKELQQQDLAPTGAKTTAAFFKRLAKGTEGVEPLMSASAVRTLMSESADKVHNKGSDGSNEVDDHSAKGQVPVGEQMQDTTTETRIQSEDIVNHNLFIPGVVFLAYEPYSVLTTSDNARETLARDNTTTEANESSLAAQPCMSWILTDGHAPALQHLDGLDSRMFVDHTTTAYYSLLDLEYIF</sequence>
<feature type="region of interest" description="Disordered" evidence="15">
    <location>
        <begin position="152"/>
        <end position="196"/>
    </location>
</feature>
<evidence type="ECO:0000313" key="17">
    <source>
        <dbReference type="EMBL" id="CAB9529031.1"/>
    </source>
</evidence>
<dbReference type="PANTHER" id="PTHR45792:SF8">
    <property type="entry name" value="DIACYLGLYCEROL LIPASE-ALPHA"/>
    <property type="match status" value="1"/>
</dbReference>
<keyword evidence="6" id="KW-0479">Metal-binding</keyword>
<dbReference type="GO" id="GO:0046872">
    <property type="term" value="F:metal ion binding"/>
    <property type="evidence" value="ECO:0007669"/>
    <property type="project" value="UniProtKB-KW"/>
</dbReference>
<evidence type="ECO:0000256" key="1">
    <source>
        <dbReference type="ARBA" id="ARBA00001913"/>
    </source>
</evidence>
<dbReference type="InterPro" id="IPR029058">
    <property type="entry name" value="AB_hydrolase_fold"/>
</dbReference>
<dbReference type="InterPro" id="IPR052214">
    <property type="entry name" value="DAG_Lipase-Related"/>
</dbReference>
<dbReference type="SUPFAM" id="SSF53474">
    <property type="entry name" value="alpha/beta-Hydrolases"/>
    <property type="match status" value="1"/>
</dbReference>
<feature type="region of interest" description="Disordered" evidence="15">
    <location>
        <begin position="69"/>
        <end position="93"/>
    </location>
</feature>
<evidence type="ECO:0000256" key="12">
    <source>
        <dbReference type="ARBA" id="ARBA00023136"/>
    </source>
</evidence>
<keyword evidence="5" id="KW-0812">Transmembrane</keyword>
<dbReference type="GO" id="GO:0005886">
    <property type="term" value="C:plasma membrane"/>
    <property type="evidence" value="ECO:0007669"/>
    <property type="project" value="UniProtKB-SubCell"/>
</dbReference>
<evidence type="ECO:0000256" key="3">
    <source>
        <dbReference type="ARBA" id="ARBA00022475"/>
    </source>
</evidence>
<evidence type="ECO:0000256" key="9">
    <source>
        <dbReference type="ARBA" id="ARBA00022963"/>
    </source>
</evidence>
<evidence type="ECO:0000313" key="18">
    <source>
        <dbReference type="Proteomes" id="UP001153069"/>
    </source>
</evidence>
<dbReference type="OrthoDB" id="39566at2759"/>
<keyword evidence="10" id="KW-1133">Transmembrane helix</keyword>
<dbReference type="EC" id="3.1.1.116" evidence="14"/>
<keyword evidence="9" id="KW-0442">Lipid degradation</keyword>
<dbReference type="PANTHER" id="PTHR45792">
    <property type="entry name" value="DIACYLGLYCEROL LIPASE HOMOLOG-RELATED"/>
    <property type="match status" value="1"/>
</dbReference>
<evidence type="ECO:0000256" key="6">
    <source>
        <dbReference type="ARBA" id="ARBA00022723"/>
    </source>
</evidence>
<keyword evidence="7" id="KW-0378">Hydrolase</keyword>
<evidence type="ECO:0000256" key="2">
    <source>
        <dbReference type="ARBA" id="ARBA00004651"/>
    </source>
</evidence>
<gene>
    <name evidence="17" type="ORF">SEMRO_2383_G325620.1</name>
</gene>
<dbReference type="Proteomes" id="UP001153069">
    <property type="component" value="Unassembled WGS sequence"/>
</dbReference>
<evidence type="ECO:0000256" key="11">
    <source>
        <dbReference type="ARBA" id="ARBA00023098"/>
    </source>
</evidence>
<dbReference type="Gene3D" id="3.40.50.1820">
    <property type="entry name" value="alpha/beta hydrolase"/>
    <property type="match status" value="1"/>
</dbReference>
<feature type="domain" description="Fungal lipase-type" evidence="16">
    <location>
        <begin position="397"/>
        <end position="508"/>
    </location>
</feature>
<evidence type="ECO:0000256" key="4">
    <source>
        <dbReference type="ARBA" id="ARBA00022553"/>
    </source>
</evidence>
<dbReference type="CDD" id="cd00519">
    <property type="entry name" value="Lipase_3"/>
    <property type="match status" value="1"/>
</dbReference>
<keyword evidence="3" id="KW-1003">Cell membrane</keyword>
<evidence type="ECO:0000256" key="15">
    <source>
        <dbReference type="SAM" id="MobiDB-lite"/>
    </source>
</evidence>
<comment type="caution">
    <text evidence="17">The sequence shown here is derived from an EMBL/GenBank/DDBJ whole genome shotgun (WGS) entry which is preliminary data.</text>
</comment>